<dbReference type="Gramene" id="OMO90256">
    <property type="protein sequence ID" value="OMO90256"/>
    <property type="gene ID" value="CCACVL1_07435"/>
</dbReference>
<dbReference type="AlphaFoldDB" id="A0A1R3J670"/>
<reference evidence="2 3" key="1">
    <citation type="submission" date="2013-09" db="EMBL/GenBank/DDBJ databases">
        <title>Corchorus capsularis genome sequencing.</title>
        <authorList>
            <person name="Alam M."/>
            <person name="Haque M.S."/>
            <person name="Islam M.S."/>
            <person name="Emdad E.M."/>
            <person name="Islam M.M."/>
            <person name="Ahmed B."/>
            <person name="Halim A."/>
            <person name="Hossen Q.M.M."/>
            <person name="Hossain M.Z."/>
            <person name="Ahmed R."/>
            <person name="Khan M.M."/>
            <person name="Islam R."/>
            <person name="Rashid M.M."/>
            <person name="Khan S.A."/>
            <person name="Rahman M.S."/>
            <person name="Alam M."/>
        </authorList>
    </citation>
    <scope>NUCLEOTIDE SEQUENCE [LARGE SCALE GENOMIC DNA]</scope>
    <source>
        <strain evidence="3">cv. CVL-1</strain>
        <tissue evidence="2">Whole seedling</tissue>
    </source>
</reference>
<organism evidence="2 3">
    <name type="scientific">Corchorus capsularis</name>
    <name type="common">Jute</name>
    <dbReference type="NCBI Taxonomy" id="210143"/>
    <lineage>
        <taxon>Eukaryota</taxon>
        <taxon>Viridiplantae</taxon>
        <taxon>Streptophyta</taxon>
        <taxon>Embryophyta</taxon>
        <taxon>Tracheophyta</taxon>
        <taxon>Spermatophyta</taxon>
        <taxon>Magnoliopsida</taxon>
        <taxon>eudicotyledons</taxon>
        <taxon>Gunneridae</taxon>
        <taxon>Pentapetalae</taxon>
        <taxon>rosids</taxon>
        <taxon>malvids</taxon>
        <taxon>Malvales</taxon>
        <taxon>Malvaceae</taxon>
        <taxon>Grewioideae</taxon>
        <taxon>Apeibeae</taxon>
        <taxon>Corchorus</taxon>
    </lineage>
</organism>
<evidence type="ECO:0000313" key="2">
    <source>
        <dbReference type="EMBL" id="OMO90256.1"/>
    </source>
</evidence>
<dbReference type="Proteomes" id="UP000188268">
    <property type="component" value="Unassembled WGS sequence"/>
</dbReference>
<comment type="caution">
    <text evidence="2">The sequence shown here is derived from an EMBL/GenBank/DDBJ whole genome shotgun (WGS) entry which is preliminary data.</text>
</comment>
<gene>
    <name evidence="2" type="ORF">CCACVL1_07435</name>
</gene>
<dbReference type="EMBL" id="AWWV01008482">
    <property type="protein sequence ID" value="OMO90256.1"/>
    <property type="molecule type" value="Genomic_DNA"/>
</dbReference>
<evidence type="ECO:0000256" key="1">
    <source>
        <dbReference type="SAM" id="MobiDB-lite"/>
    </source>
</evidence>
<evidence type="ECO:0000313" key="3">
    <source>
        <dbReference type="Proteomes" id="UP000188268"/>
    </source>
</evidence>
<sequence>MATQNQKQASNNNTKSDDKCHETWKKLKEEKQQSQKIQQDKANRENKGEFWWDEPIDNMTIEELEAYVKAIDELRNNVDKRAKDIMEANNPNPLGKDFPGLIY</sequence>
<feature type="region of interest" description="Disordered" evidence="1">
    <location>
        <begin position="1"/>
        <end position="46"/>
    </location>
</feature>
<name>A0A1R3J670_COCAP</name>
<feature type="compositionally biased region" description="Basic and acidic residues" evidence="1">
    <location>
        <begin position="15"/>
        <end position="46"/>
    </location>
</feature>
<dbReference type="OrthoDB" id="1896642at2759"/>
<protein>
    <submittedName>
        <fullName evidence="2">Putative mads box protein</fullName>
    </submittedName>
</protein>
<keyword evidence="3" id="KW-1185">Reference proteome</keyword>
<feature type="compositionally biased region" description="Polar residues" evidence="1">
    <location>
        <begin position="1"/>
        <end position="14"/>
    </location>
</feature>
<accession>A0A1R3J670</accession>
<proteinExistence type="predicted"/>